<reference evidence="2" key="1">
    <citation type="submission" date="2014-04" db="EMBL/GenBank/DDBJ databases">
        <title>In planta biocontrol of soil-borne Fusarium wilt of banana through a plant endophytic bacterium, Burkholderia cenocepacia 869T2.</title>
        <authorList>
            <person name="Ho Y.-N."/>
            <person name="Chiang H.-M."/>
            <person name="Chao C.-P."/>
            <person name="Su C.-C."/>
            <person name="Hsu H.-F."/>
            <person name="Guo C.-T."/>
            <person name="Hsieh J.-L."/>
            <person name="Huang C.-C."/>
        </authorList>
    </citation>
    <scope>NUCLEOTIDE SEQUENCE [LARGE SCALE GENOMIC DNA]</scope>
    <source>
        <strain evidence="2">869T2</strain>
    </source>
</reference>
<comment type="caution">
    <text evidence="2">The sequence shown here is derived from an EMBL/GenBank/DDBJ whole genome shotgun (WGS) entry which is preliminary data.</text>
</comment>
<keyword evidence="1" id="KW-0812">Transmembrane</keyword>
<sequence length="99" mass="10491">MQFPTGSVVALSSASATMFSMGMLFLGYWGLHEPLPWRFGDYVVVVLALAGFACLACVPFLATSPMKTPGDESRMLVARRAFLGGASAVWCAIVASLLV</sequence>
<dbReference type="EMBL" id="JJOA01000056">
    <property type="protein sequence ID" value="KEA55249.1"/>
    <property type="molecule type" value="Genomic_DNA"/>
</dbReference>
<evidence type="ECO:0000313" key="2">
    <source>
        <dbReference type="EMBL" id="KEA55249.1"/>
    </source>
</evidence>
<feature type="transmembrane region" description="Helical" evidence="1">
    <location>
        <begin position="81"/>
        <end position="98"/>
    </location>
</feature>
<accession>A0A071M2R3</accession>
<keyword evidence="1" id="KW-0472">Membrane</keyword>
<feature type="transmembrane region" description="Helical" evidence="1">
    <location>
        <begin position="7"/>
        <end position="30"/>
    </location>
</feature>
<name>A0A071M2R3_9BURK</name>
<evidence type="ECO:0000256" key="1">
    <source>
        <dbReference type="SAM" id="Phobius"/>
    </source>
</evidence>
<dbReference type="AlphaFoldDB" id="A0A071M2R3"/>
<feature type="transmembrane region" description="Helical" evidence="1">
    <location>
        <begin position="42"/>
        <end position="61"/>
    </location>
</feature>
<dbReference type="OrthoDB" id="9101173at2"/>
<gene>
    <name evidence="2" type="ORF">DT99_32005</name>
</gene>
<protein>
    <submittedName>
        <fullName evidence="2">Uncharacterized protein</fullName>
    </submittedName>
</protein>
<keyword evidence="1" id="KW-1133">Transmembrane helix</keyword>
<organism evidence="2">
    <name type="scientific">Burkholderia cenocepacia</name>
    <dbReference type="NCBI Taxonomy" id="95486"/>
    <lineage>
        <taxon>Bacteria</taxon>
        <taxon>Pseudomonadati</taxon>
        <taxon>Pseudomonadota</taxon>
        <taxon>Betaproteobacteria</taxon>
        <taxon>Burkholderiales</taxon>
        <taxon>Burkholderiaceae</taxon>
        <taxon>Burkholderia</taxon>
        <taxon>Burkholderia cepacia complex</taxon>
    </lineage>
</organism>
<proteinExistence type="predicted"/>